<protein>
    <submittedName>
        <fullName evidence="3">Tryptophan halogenase</fullName>
    </submittedName>
</protein>
<dbReference type="InterPro" id="IPR036188">
    <property type="entry name" value="FAD/NAD-bd_sf"/>
</dbReference>
<evidence type="ECO:0000313" key="4">
    <source>
        <dbReference type="Proteomes" id="UP000249555"/>
    </source>
</evidence>
<name>A0A2W4YVC5_9SPHN</name>
<dbReference type="Gene3D" id="3.50.50.60">
    <property type="entry name" value="FAD/NAD(P)-binding domain"/>
    <property type="match status" value="1"/>
</dbReference>
<evidence type="ECO:0000256" key="2">
    <source>
        <dbReference type="PIRSR" id="PIRSR011396-2"/>
    </source>
</evidence>
<feature type="binding site" evidence="2">
    <location>
        <position position="92"/>
    </location>
    <ligand>
        <name>7-chloro-L-tryptophan</name>
        <dbReference type="ChEBI" id="CHEBI:58713"/>
    </ligand>
</feature>
<dbReference type="InterPro" id="IPR050816">
    <property type="entry name" value="Flavin-dep_Halogenase_NPB"/>
</dbReference>
<dbReference type="Proteomes" id="UP000249555">
    <property type="component" value="Unassembled WGS sequence"/>
</dbReference>
<dbReference type="InterPro" id="IPR006905">
    <property type="entry name" value="Flavin_halogenase"/>
</dbReference>
<dbReference type="PANTHER" id="PTHR43747">
    <property type="entry name" value="FAD-BINDING PROTEIN"/>
    <property type="match status" value="1"/>
</dbReference>
<feature type="binding site" evidence="2">
    <location>
        <position position="349"/>
    </location>
    <ligand>
        <name>FAD</name>
        <dbReference type="ChEBI" id="CHEBI:57692"/>
    </ligand>
</feature>
<comment type="caution">
    <text evidence="3">The sequence shown here is derived from an EMBL/GenBank/DDBJ whole genome shotgun (WGS) entry which is preliminary data.</text>
</comment>
<dbReference type="PIRSF" id="PIRSF011396">
    <property type="entry name" value="Trp_halogenase"/>
    <property type="match status" value="1"/>
</dbReference>
<keyword evidence="2" id="KW-0285">Flavoprotein</keyword>
<evidence type="ECO:0000256" key="1">
    <source>
        <dbReference type="PIRSR" id="PIRSR011396-1"/>
    </source>
</evidence>
<feature type="binding site" evidence="2">
    <location>
        <position position="196"/>
    </location>
    <ligand>
        <name>FAD</name>
        <dbReference type="ChEBI" id="CHEBI:57692"/>
    </ligand>
</feature>
<dbReference type="GO" id="GO:0004497">
    <property type="term" value="F:monooxygenase activity"/>
    <property type="evidence" value="ECO:0007669"/>
    <property type="project" value="InterPro"/>
</dbReference>
<dbReference type="Pfam" id="PF04820">
    <property type="entry name" value="Trp_halogenase"/>
    <property type="match status" value="1"/>
</dbReference>
<feature type="binding site" evidence="2">
    <location>
        <position position="362"/>
    </location>
    <ligand>
        <name>FAD</name>
        <dbReference type="ChEBI" id="CHEBI:57692"/>
    </ligand>
</feature>
<feature type="binding site" evidence="2">
    <location>
        <begin position="23"/>
        <end position="26"/>
    </location>
    <ligand>
        <name>FAD</name>
        <dbReference type="ChEBI" id="CHEBI:57692"/>
    </ligand>
</feature>
<evidence type="ECO:0000313" key="3">
    <source>
        <dbReference type="EMBL" id="PZO72192.1"/>
    </source>
</evidence>
<dbReference type="InterPro" id="IPR033856">
    <property type="entry name" value="Trp_halogen"/>
</dbReference>
<sequence length="526" mass="57224">MATNTGPEATSDHPITNIVVVGGGTAGWLAACLIAARADRGAQRPLSVILVESPDVATIGVGEGTWPTMRRTLERIGIAETDFLLACDASFKQGSRFDGWRTGAADDSYLHPFTAPVDGDPRDIVAAWAQNGGKFADIVGAQGEICHRDLAPRQRAMPDYAGTLNYAYHLDAGKLAALLMRHATERLGVRHVRDHVVGIDSTGDGDIAAVQTRASGAITGDLFLDCTGHAALLIEGHYGVASIDRGGELFNDRALAVQVPVAGGSAIASQTNATAHAAGWIWDIGLPTRRGIGCVYSSAHLGDDAAAQTLERYIRATAPDAPLPVFRQLKFQSRHRARFWERNCIAVGLSAGFLEPLEASAIVLIELSLDALLDNFPSTRGAMDIHATRFNALFRYRWDRIVEFLKLHYVLSERDEPYWRDHRDAASIPPRLAELLTLWRHQPPSRADFPMIDEVFPAASYHYVLYGMGFPPPTRGPIATTDRARTETLLAQVDQRRRMLAAGLPTNRAYLDALRHATAQVMELSA</sequence>
<dbReference type="AlphaFoldDB" id="A0A2W4YVC5"/>
<accession>A0A2W4YVC5</accession>
<dbReference type="SUPFAM" id="SSF51905">
    <property type="entry name" value="FAD/NAD(P)-binding domain"/>
    <property type="match status" value="1"/>
</dbReference>
<feature type="active site" evidence="1">
    <location>
        <position position="92"/>
    </location>
</feature>
<proteinExistence type="predicted"/>
<dbReference type="PANTHER" id="PTHR43747:SF4">
    <property type="entry name" value="FLAVIN-DEPENDENT TRYPTOPHAN HALOGENASE"/>
    <property type="match status" value="1"/>
</dbReference>
<keyword evidence="2" id="KW-0547">Nucleotide-binding</keyword>
<dbReference type="GO" id="GO:0000166">
    <property type="term" value="F:nucleotide binding"/>
    <property type="evidence" value="ECO:0007669"/>
    <property type="project" value="UniProtKB-KW"/>
</dbReference>
<gene>
    <name evidence="3" type="ORF">DI640_13335</name>
</gene>
<keyword evidence="2" id="KW-0274">FAD</keyword>
<reference evidence="3 4" key="1">
    <citation type="submission" date="2017-08" db="EMBL/GenBank/DDBJ databases">
        <title>Infants hospitalized years apart are colonized by the same room-sourced microbial strains.</title>
        <authorList>
            <person name="Brooks B."/>
            <person name="Olm M.R."/>
            <person name="Firek B.A."/>
            <person name="Baker R."/>
            <person name="Thomas B.C."/>
            <person name="Morowitz M.J."/>
            <person name="Banfield J.F."/>
        </authorList>
    </citation>
    <scope>NUCLEOTIDE SEQUENCE [LARGE SCALE GENOMIC DNA]</scope>
    <source>
        <strain evidence="3">S2_018_000_R3_119</strain>
    </source>
</reference>
<feature type="binding site" evidence="2">
    <location>
        <position position="358"/>
    </location>
    <ligand>
        <name>L-tryptophan</name>
        <dbReference type="ChEBI" id="CHEBI:57912"/>
    </ligand>
</feature>
<organism evidence="3 4">
    <name type="scientific">Sphingomonas taxi</name>
    <dbReference type="NCBI Taxonomy" id="1549858"/>
    <lineage>
        <taxon>Bacteria</taxon>
        <taxon>Pseudomonadati</taxon>
        <taxon>Pseudomonadota</taxon>
        <taxon>Alphaproteobacteria</taxon>
        <taxon>Sphingomonadales</taxon>
        <taxon>Sphingomonadaceae</taxon>
        <taxon>Sphingomonas</taxon>
    </lineage>
</organism>
<dbReference type="EMBL" id="QFMX01000014">
    <property type="protein sequence ID" value="PZO72192.1"/>
    <property type="molecule type" value="Genomic_DNA"/>
</dbReference>